<feature type="transmembrane region" description="Helical" evidence="1">
    <location>
        <begin position="79"/>
        <end position="97"/>
    </location>
</feature>
<gene>
    <name evidence="2" type="ORF">A3860_38990</name>
</gene>
<sequence>MNEQRSYKKLWSVIKRVMPTLIFYAIAIVAIDVLNRLSPGGPCVPGLGVVAFFLFIPVIFGLFLYNIFLTFHRGKKNGIPAIIHAAVLVIIFVMLNVG</sequence>
<reference evidence="2 3" key="1">
    <citation type="submission" date="2016-03" db="EMBL/GenBank/DDBJ databases">
        <title>Niastella vici sp. nov., isolated from farmland soil.</title>
        <authorList>
            <person name="Chen L."/>
            <person name="Wang D."/>
            <person name="Yang S."/>
            <person name="Wang G."/>
        </authorList>
    </citation>
    <scope>NUCLEOTIDE SEQUENCE [LARGE SCALE GENOMIC DNA]</scope>
    <source>
        <strain evidence="2 3">DJ57</strain>
    </source>
</reference>
<feature type="transmembrane region" description="Helical" evidence="1">
    <location>
        <begin position="44"/>
        <end position="67"/>
    </location>
</feature>
<evidence type="ECO:0000313" key="3">
    <source>
        <dbReference type="Proteomes" id="UP000192796"/>
    </source>
</evidence>
<keyword evidence="3" id="KW-1185">Reference proteome</keyword>
<feature type="transmembrane region" description="Helical" evidence="1">
    <location>
        <begin position="21"/>
        <end position="38"/>
    </location>
</feature>
<protein>
    <submittedName>
        <fullName evidence="2">Uncharacterized protein</fullName>
    </submittedName>
</protein>
<dbReference type="STRING" id="1703345.A3860_38990"/>
<keyword evidence="1" id="KW-1133">Transmembrane helix</keyword>
<accession>A0A1V9FL79</accession>
<keyword evidence="1" id="KW-0472">Membrane</keyword>
<proteinExistence type="predicted"/>
<organism evidence="2 3">
    <name type="scientific">Niastella vici</name>
    <dbReference type="NCBI Taxonomy" id="1703345"/>
    <lineage>
        <taxon>Bacteria</taxon>
        <taxon>Pseudomonadati</taxon>
        <taxon>Bacteroidota</taxon>
        <taxon>Chitinophagia</taxon>
        <taxon>Chitinophagales</taxon>
        <taxon>Chitinophagaceae</taxon>
        <taxon>Niastella</taxon>
    </lineage>
</organism>
<dbReference type="Proteomes" id="UP000192796">
    <property type="component" value="Unassembled WGS sequence"/>
</dbReference>
<evidence type="ECO:0000256" key="1">
    <source>
        <dbReference type="SAM" id="Phobius"/>
    </source>
</evidence>
<name>A0A1V9FL79_9BACT</name>
<dbReference type="AlphaFoldDB" id="A0A1V9FL79"/>
<dbReference type="EMBL" id="LVYD01000088">
    <property type="protein sequence ID" value="OQP59095.1"/>
    <property type="molecule type" value="Genomic_DNA"/>
</dbReference>
<dbReference type="RefSeq" id="WP_081155048.1">
    <property type="nucleotide sequence ID" value="NZ_LVYD01000088.1"/>
</dbReference>
<evidence type="ECO:0000313" key="2">
    <source>
        <dbReference type="EMBL" id="OQP59095.1"/>
    </source>
</evidence>
<keyword evidence="1" id="KW-0812">Transmembrane</keyword>
<comment type="caution">
    <text evidence="2">The sequence shown here is derived from an EMBL/GenBank/DDBJ whole genome shotgun (WGS) entry which is preliminary data.</text>
</comment>